<evidence type="ECO:0000256" key="3">
    <source>
        <dbReference type="ARBA" id="ARBA00022692"/>
    </source>
</evidence>
<dbReference type="GO" id="GO:0004672">
    <property type="term" value="F:protein kinase activity"/>
    <property type="evidence" value="ECO:0007669"/>
    <property type="project" value="InterPro"/>
</dbReference>
<keyword evidence="4" id="KW-0732">Signal</keyword>
<dbReference type="OrthoDB" id="2418081at2759"/>
<feature type="transmembrane region" description="Helical" evidence="11">
    <location>
        <begin position="109"/>
        <end position="128"/>
    </location>
</feature>
<dbReference type="SUPFAM" id="SSF56112">
    <property type="entry name" value="Protein kinase-like (PK-like)"/>
    <property type="match status" value="1"/>
</dbReference>
<evidence type="ECO:0000256" key="9">
    <source>
        <dbReference type="ARBA" id="ARBA00023136"/>
    </source>
</evidence>
<evidence type="ECO:0000313" key="14">
    <source>
        <dbReference type="Proteomes" id="UP000479710"/>
    </source>
</evidence>
<gene>
    <name evidence="13" type="ORF">E2562_032756</name>
</gene>
<dbReference type="SMART" id="SM00220">
    <property type="entry name" value="S_TKc"/>
    <property type="match status" value="1"/>
</dbReference>
<evidence type="ECO:0000259" key="12">
    <source>
        <dbReference type="PROSITE" id="PS50011"/>
    </source>
</evidence>
<keyword evidence="9 11" id="KW-0472">Membrane</keyword>
<proteinExistence type="predicted"/>
<evidence type="ECO:0000313" key="13">
    <source>
        <dbReference type="EMBL" id="KAF0920065.1"/>
    </source>
</evidence>
<dbReference type="InterPro" id="IPR011009">
    <property type="entry name" value="Kinase-like_dom_sf"/>
</dbReference>
<name>A0A6G1E4N3_9ORYZ</name>
<dbReference type="InterPro" id="IPR000719">
    <property type="entry name" value="Prot_kinase_dom"/>
</dbReference>
<dbReference type="GO" id="GO:0016020">
    <property type="term" value="C:membrane"/>
    <property type="evidence" value="ECO:0007669"/>
    <property type="project" value="UniProtKB-SubCell"/>
</dbReference>
<evidence type="ECO:0000256" key="11">
    <source>
        <dbReference type="SAM" id="Phobius"/>
    </source>
</evidence>
<dbReference type="InterPro" id="IPR008271">
    <property type="entry name" value="Ser/Thr_kinase_AS"/>
</dbReference>
<dbReference type="InterPro" id="IPR017441">
    <property type="entry name" value="Protein_kinase_ATP_BS"/>
</dbReference>
<reference evidence="13 14" key="1">
    <citation type="submission" date="2019-11" db="EMBL/GenBank/DDBJ databases">
        <title>Whole genome sequence of Oryza granulata.</title>
        <authorList>
            <person name="Li W."/>
        </authorList>
    </citation>
    <scope>NUCLEOTIDE SEQUENCE [LARGE SCALE GENOMIC DNA]</scope>
    <source>
        <strain evidence="14">cv. Menghai</strain>
        <tissue evidence="13">Leaf</tissue>
    </source>
</reference>
<dbReference type="PROSITE" id="PS00108">
    <property type="entry name" value="PROTEIN_KINASE_ST"/>
    <property type="match status" value="1"/>
</dbReference>
<organism evidence="13 14">
    <name type="scientific">Oryza meyeriana var. granulata</name>
    <dbReference type="NCBI Taxonomy" id="110450"/>
    <lineage>
        <taxon>Eukaryota</taxon>
        <taxon>Viridiplantae</taxon>
        <taxon>Streptophyta</taxon>
        <taxon>Embryophyta</taxon>
        <taxon>Tracheophyta</taxon>
        <taxon>Spermatophyta</taxon>
        <taxon>Magnoliopsida</taxon>
        <taxon>Liliopsida</taxon>
        <taxon>Poales</taxon>
        <taxon>Poaceae</taxon>
        <taxon>BOP clade</taxon>
        <taxon>Oryzoideae</taxon>
        <taxon>Oryzeae</taxon>
        <taxon>Oryzinae</taxon>
        <taxon>Oryza</taxon>
        <taxon>Oryza meyeriana</taxon>
    </lineage>
</organism>
<dbReference type="AlphaFoldDB" id="A0A6G1E4N3"/>
<accession>A0A6G1E4N3</accession>
<keyword evidence="5 10" id="KW-0547">Nucleotide-binding</keyword>
<dbReference type="EMBL" id="SPHZ02000005">
    <property type="protein sequence ID" value="KAF0920065.1"/>
    <property type="molecule type" value="Genomic_DNA"/>
</dbReference>
<keyword evidence="2" id="KW-0808">Transferase</keyword>
<dbReference type="Gene3D" id="1.10.510.10">
    <property type="entry name" value="Transferase(Phosphotransferase) domain 1"/>
    <property type="match status" value="1"/>
</dbReference>
<dbReference type="GO" id="GO:0005524">
    <property type="term" value="F:ATP binding"/>
    <property type="evidence" value="ECO:0007669"/>
    <property type="project" value="UniProtKB-UniRule"/>
</dbReference>
<evidence type="ECO:0000256" key="5">
    <source>
        <dbReference type="ARBA" id="ARBA00022741"/>
    </source>
</evidence>
<evidence type="ECO:0000256" key="6">
    <source>
        <dbReference type="ARBA" id="ARBA00022777"/>
    </source>
</evidence>
<dbReference type="PANTHER" id="PTHR47974:SF9">
    <property type="entry name" value="RECEPTOR-LIKE SERINE_THREONINE-PROTEIN KINASE"/>
    <property type="match status" value="1"/>
</dbReference>
<dbReference type="Pfam" id="PF00069">
    <property type="entry name" value="Pkinase"/>
    <property type="match status" value="1"/>
</dbReference>
<dbReference type="Gene3D" id="3.30.200.20">
    <property type="entry name" value="Phosphorylase Kinase, domain 1"/>
    <property type="match status" value="1"/>
</dbReference>
<feature type="domain" description="Protein kinase" evidence="12">
    <location>
        <begin position="192"/>
        <end position="486"/>
    </location>
</feature>
<evidence type="ECO:0000256" key="8">
    <source>
        <dbReference type="ARBA" id="ARBA00022989"/>
    </source>
</evidence>
<evidence type="ECO:0000256" key="4">
    <source>
        <dbReference type="ARBA" id="ARBA00022729"/>
    </source>
</evidence>
<evidence type="ECO:0000256" key="2">
    <source>
        <dbReference type="ARBA" id="ARBA00022679"/>
    </source>
</evidence>
<feature type="binding site" evidence="10">
    <location>
        <position position="220"/>
    </location>
    <ligand>
        <name>ATP</name>
        <dbReference type="ChEBI" id="CHEBI:30616"/>
    </ligand>
</feature>
<dbReference type="Proteomes" id="UP000479710">
    <property type="component" value="Unassembled WGS sequence"/>
</dbReference>
<keyword evidence="14" id="KW-1185">Reference proteome</keyword>
<dbReference type="PROSITE" id="PS50011">
    <property type="entry name" value="PROTEIN_KINASE_DOM"/>
    <property type="match status" value="1"/>
</dbReference>
<keyword evidence="7 10" id="KW-0067">ATP-binding</keyword>
<evidence type="ECO:0000256" key="10">
    <source>
        <dbReference type="PROSITE-ProRule" id="PRU10141"/>
    </source>
</evidence>
<feature type="transmembrane region" description="Helical" evidence="11">
    <location>
        <begin position="86"/>
        <end position="103"/>
    </location>
</feature>
<dbReference type="PROSITE" id="PS00107">
    <property type="entry name" value="PROTEIN_KINASE_ATP"/>
    <property type="match status" value="1"/>
</dbReference>
<keyword evidence="3 11" id="KW-0812">Transmembrane</keyword>
<evidence type="ECO:0000256" key="7">
    <source>
        <dbReference type="ARBA" id="ARBA00022840"/>
    </source>
</evidence>
<evidence type="ECO:0000256" key="1">
    <source>
        <dbReference type="ARBA" id="ARBA00004167"/>
    </source>
</evidence>
<dbReference type="FunFam" id="1.10.510.10:FF:001106">
    <property type="entry name" value="Probable LRR receptor-like serine/threonine-protein kinase At1g29720"/>
    <property type="match status" value="1"/>
</dbReference>
<comment type="subcellular location">
    <subcellularLocation>
        <location evidence="1">Membrane</location>
        <topology evidence="1">Single-pass membrane protein</topology>
    </subcellularLocation>
</comment>
<comment type="caution">
    <text evidence="13">The sequence shown here is derived from an EMBL/GenBank/DDBJ whole genome shotgun (WGS) entry which is preliminary data.</text>
</comment>
<feature type="transmembrane region" description="Helical" evidence="11">
    <location>
        <begin position="55"/>
        <end position="74"/>
    </location>
</feature>
<protein>
    <recommendedName>
        <fullName evidence="12">Protein kinase domain-containing protein</fullName>
    </recommendedName>
</protein>
<keyword evidence="6" id="KW-0418">Kinase</keyword>
<feature type="transmembrane region" description="Helical" evidence="11">
    <location>
        <begin position="32"/>
        <end position="49"/>
    </location>
</feature>
<dbReference type="PANTHER" id="PTHR47974">
    <property type="entry name" value="OS07G0415500 PROTEIN"/>
    <property type="match status" value="1"/>
</dbReference>
<keyword evidence="8 11" id="KW-1133">Transmembrane helix</keyword>
<sequence length="501" mass="54820">MPDVETGSVADSPRARSCCRCACLRSKIGKTLLRAAIVVTLFVVVSVGYTRQTVGAKLAAESVAYVATVFLYFCTSSSWKEKTVSGTFLVVVTVVVVSMEATTGTDHGLGILIGTIVALIVYCVWKPYQALLSCIERRLGRTAATTAAVPLPPVKKKEDAARPLVQAQLRAAFRIEGLPREYSYSEIKEMTKDFASMVGRGGSAAVFRGVLDDGAVVAVKRIGSDKSVGEVEFLTEVTIVASVHHYALVGLHGYCLQRGGDRYLVYPFFENGSLDSWLFADEERRSHLAWATRRRIAIDVARALAYLHHECRQQILHLDIKPANILLDGDFRPHVSDFGISMSIGRDLTSVDTRGRGTLGYMAPEMLVNALSAKSDVYSYGMMLFELVGGRRNFELAGGASSAPPDFTKEFLPCVLRDRMVEGRLMEVVDATMAAGVDEEEVEIVVKVAFWCTQHSRDMRPSMTEVVDMLEGRAPIPPPPVRPEFLGDTFLVSCARTALSQ</sequence>